<dbReference type="Gene3D" id="2.60.40.1170">
    <property type="entry name" value="Mu homology domain, subdomain B"/>
    <property type="match status" value="1"/>
</dbReference>
<feature type="compositionally biased region" description="Basic and acidic residues" evidence="1">
    <location>
        <begin position="479"/>
        <end position="493"/>
    </location>
</feature>
<dbReference type="EMBL" id="CP009302">
    <property type="protein sequence ID" value="AJC12609.1"/>
    <property type="molecule type" value="Genomic_DNA"/>
</dbReference>
<sequence length="864" mass="93330">MRRSDTLSAQRAKHPPQRRLAAFLAASLVAVAAWAAPSAVPEGLCVTVPIETVQADNGNARNPLVISTGLSSDPSIAEHHMNVRQPARLVDSQPAASKTTHVAKLYANDELVGGEATLPILRGGLHSFFGCDDFATQGTTFEFEGRTWKPGDKISATFEYPCVGVYENEPIGARFSIAGTYVKIWPKLDCPVIQLPDLLYAGGYLFNMRDTDMSIEFFYCSDKRPVELSGSYLTFCSLNYYPPSKVEDYPDLPASGDICSESVLVPAKDTKKIALSQQTNMRTKSVTIGGTEYIHAYPVSNEFEDHLGKPTYTKNAVTLYQDGRFTVKAPFTGWFSFASASLGAGAPPAPQKTADRETVVAGQPVVWDVSQKVGTLGEDVLSRYRRFEIVDHLPDALEYRAAKVVKEQNGKKEDVTGAAGKLEWNAERKELSYRFDPAWLAGSMPLAGETYHLVIETSAKGDAEASTVENTAETLINRHRADAKGSVRIERPEPPQPIDPPQPPSPPVTPDIVPTTGDLVTAQKHSVPASGTPVKAGDEIEYLVTVENTGSAPSARTLVRDPVPEGASYVEGSATAQGAYVEASDRSGAYVEWTVPSLPPHKRIELRFRATVSKEAAQNRSVILNTAFYGGCDPSTKPGDPANGQPNNATSTTVHPVAEKAHAPAQLHVVKRSDPRSGTLVKPGDTITYFIDVSHKGSPDSDAASQVRVEDPLPDGCELVEGGLPDGHSASFDASSRTVSWIIDRIEPGSATTLSFTVRVSENPEGSIDHLDNQVRYQPGWKKGDPLPNTSNTTRHLIAKGDEPAKDDRGDGKPFDKTGNALIPYWWVAGLLGLIAVGCGSVFLTCELKRRRMSGGALKIPRRR</sequence>
<feature type="compositionally biased region" description="Basic and acidic residues" evidence="1">
    <location>
        <begin position="799"/>
        <end position="813"/>
    </location>
</feature>
<dbReference type="InterPro" id="IPR047589">
    <property type="entry name" value="DUF11_rpt"/>
</dbReference>
<dbReference type="Pfam" id="PF01345">
    <property type="entry name" value="DUF11"/>
    <property type="match status" value="2"/>
</dbReference>
<dbReference type="HOGENOM" id="CLU_331425_0_0_11"/>
<keyword evidence="2" id="KW-1133">Transmembrane helix</keyword>
<gene>
    <name evidence="6" type="ORF">JI75_08035</name>
</gene>
<dbReference type="STRING" id="1531429.JI75_08035"/>
<organism evidence="6 7">
    <name type="scientific">Berryella intestinalis</name>
    <dbReference type="NCBI Taxonomy" id="1531429"/>
    <lineage>
        <taxon>Bacteria</taxon>
        <taxon>Bacillati</taxon>
        <taxon>Actinomycetota</taxon>
        <taxon>Coriobacteriia</taxon>
        <taxon>Eggerthellales</taxon>
        <taxon>Eggerthellaceae</taxon>
        <taxon>Berryella</taxon>
    </lineage>
</organism>
<feature type="compositionally biased region" description="Polar residues" evidence="1">
    <location>
        <begin position="644"/>
        <end position="654"/>
    </location>
</feature>
<dbReference type="Gene3D" id="2.60.40.740">
    <property type="match status" value="2"/>
</dbReference>
<keyword evidence="7" id="KW-1185">Reference proteome</keyword>
<proteinExistence type="predicted"/>
<evidence type="ECO:0000259" key="4">
    <source>
        <dbReference type="Pfam" id="PF01345"/>
    </source>
</evidence>
<dbReference type="InterPro" id="IPR026345">
    <property type="entry name" value="Adh_isopep-form_adh_dom"/>
</dbReference>
<accession>A0A0A8B5K0</accession>
<dbReference type="AlphaFoldDB" id="A0A0A8B5K0"/>
<feature type="domain" description="Adhesin isopeptide-forming adherence" evidence="5">
    <location>
        <begin position="351"/>
        <end position="481"/>
    </location>
</feature>
<dbReference type="NCBIfam" id="TIGR04226">
    <property type="entry name" value="RrgB_K2N_iso_D2"/>
    <property type="match status" value="1"/>
</dbReference>
<name>A0A0A8B5K0_9ACTN</name>
<evidence type="ECO:0000256" key="1">
    <source>
        <dbReference type="SAM" id="MobiDB-lite"/>
    </source>
</evidence>
<protein>
    <recommendedName>
        <fullName evidence="8">DUF11 domain-containing protein</fullName>
    </recommendedName>
</protein>
<feature type="region of interest" description="Disordered" evidence="1">
    <location>
        <begin position="780"/>
        <end position="813"/>
    </location>
</feature>
<dbReference type="InterPro" id="IPR051172">
    <property type="entry name" value="Chlamydia_OmcB"/>
</dbReference>
<feature type="region of interest" description="Disordered" evidence="1">
    <location>
        <begin position="475"/>
        <end position="515"/>
    </location>
</feature>
<dbReference type="NCBIfam" id="TIGR01451">
    <property type="entry name" value="B_ant_repeat"/>
    <property type="match status" value="2"/>
</dbReference>
<feature type="domain" description="DUF11" evidence="4">
    <location>
        <begin position="680"/>
        <end position="767"/>
    </location>
</feature>
<feature type="transmembrane region" description="Helical" evidence="2">
    <location>
        <begin position="825"/>
        <end position="844"/>
    </location>
</feature>
<dbReference type="RefSeq" id="WP_039690042.1">
    <property type="nucleotide sequence ID" value="NZ_CP009302.1"/>
</dbReference>
<evidence type="ECO:0008006" key="8">
    <source>
        <dbReference type="Google" id="ProtNLM"/>
    </source>
</evidence>
<dbReference type="InterPro" id="IPR026466">
    <property type="entry name" value="Fim_isopep_form_D2_dom"/>
</dbReference>
<dbReference type="Proteomes" id="UP000031121">
    <property type="component" value="Chromosome"/>
</dbReference>
<keyword evidence="3" id="KW-0732">Signal</keyword>
<feature type="signal peptide" evidence="3">
    <location>
        <begin position="1"/>
        <end position="35"/>
    </location>
</feature>
<keyword evidence="2" id="KW-0472">Membrane</keyword>
<reference evidence="6 7" key="2">
    <citation type="journal article" date="2015" name="Genome Announc.">
        <title>Complete Genome Sequence of Coriobacteriaceae Strain 68-1-3, a Novel Mucus-Degrading Isolate from the Swine Intestinal Tract.</title>
        <authorList>
            <person name="Looft T."/>
            <person name="Bayles D.O."/>
            <person name="Alt D.P."/>
            <person name="Stanton T.B."/>
        </authorList>
    </citation>
    <scope>NUCLEOTIDE SEQUENCE [LARGE SCALE GENOMIC DNA]</scope>
    <source>
        <strain evidence="6 7">68-1-3</strain>
    </source>
</reference>
<dbReference type="OrthoDB" id="3169083at2"/>
<evidence type="ECO:0000256" key="3">
    <source>
        <dbReference type="SAM" id="SignalP"/>
    </source>
</evidence>
<feature type="region of interest" description="Disordered" evidence="1">
    <location>
        <begin position="634"/>
        <end position="654"/>
    </location>
</feature>
<dbReference type="Pfam" id="PF17998">
    <property type="entry name" value="AgI_II_C2"/>
    <property type="match status" value="1"/>
</dbReference>
<evidence type="ECO:0000256" key="2">
    <source>
        <dbReference type="SAM" id="Phobius"/>
    </source>
</evidence>
<dbReference type="InterPro" id="IPR001434">
    <property type="entry name" value="OmcB-like_DUF11"/>
</dbReference>
<evidence type="ECO:0000259" key="5">
    <source>
        <dbReference type="Pfam" id="PF17998"/>
    </source>
</evidence>
<evidence type="ECO:0000313" key="7">
    <source>
        <dbReference type="Proteomes" id="UP000031121"/>
    </source>
</evidence>
<evidence type="ECO:0000313" key="6">
    <source>
        <dbReference type="EMBL" id="AJC12609.1"/>
    </source>
</evidence>
<feature type="compositionally biased region" description="Pro residues" evidence="1">
    <location>
        <begin position="494"/>
        <end position="509"/>
    </location>
</feature>
<feature type="domain" description="DUF11" evidence="4">
    <location>
        <begin position="531"/>
        <end position="653"/>
    </location>
</feature>
<dbReference type="PANTHER" id="PTHR34819">
    <property type="entry name" value="LARGE CYSTEINE-RICH PERIPLASMIC PROTEIN OMCB"/>
    <property type="match status" value="1"/>
</dbReference>
<reference evidence="7" key="1">
    <citation type="submission" date="2014-08" db="EMBL/GenBank/DDBJ databases">
        <title>Coriobacteriaceae sp. complete genome.</title>
        <authorList>
            <person name="Looft T."/>
            <person name="Bayles D.O."/>
            <person name="Stanton T.B."/>
        </authorList>
    </citation>
    <scope>NUCLEOTIDE SEQUENCE [LARGE SCALE GENOMIC DNA]</scope>
    <source>
        <strain evidence="7">68-1-3</strain>
    </source>
</reference>
<keyword evidence="2" id="KW-0812">Transmembrane</keyword>
<dbReference type="KEGG" id="cbac:JI75_08035"/>
<feature type="chain" id="PRO_5002034582" description="DUF11 domain-containing protein" evidence="3">
    <location>
        <begin position="36"/>
        <end position="864"/>
    </location>
</feature>